<accession>A0A803MG17</accession>
<evidence type="ECO:0000313" key="3">
    <source>
        <dbReference type="Proteomes" id="UP000596660"/>
    </source>
</evidence>
<evidence type="ECO:0000313" key="2">
    <source>
        <dbReference type="EnsemblPlants" id="AUR62028761-RA:cds"/>
    </source>
</evidence>
<sequence>MALKINANYLLTPSTVPLRFNKPTKFRHFCVKNCNSSGTFDADNSRKLVLEVKERLKTQHHKLPVGKNGRDDESMILWFLKDRKFVVDEAVERLSKAIKWRQEFGVDNLSEDSMKRAAQTGKSSVHDFLDVNGRPVLIVQASKHYPGMQDEDEKLCVFQIEKALSKLPEGQEQILGIIDLRGFGTANADMNFLTFLFDVFYYYYPKRLGQVLMVEAPFVFKPLWQLAKPLLKQHASLVRFCSVETVREEYFTPETVPAIFRDEKTTQMVSNSDRNIQSSEKWRWGGEARHQWRGYQQHTALQTSHNLRGHHNVGVFA</sequence>
<name>A0A803MG17_CHEQI</name>
<organism evidence="2 3">
    <name type="scientific">Chenopodium quinoa</name>
    <name type="common">Quinoa</name>
    <dbReference type="NCBI Taxonomy" id="63459"/>
    <lineage>
        <taxon>Eukaryota</taxon>
        <taxon>Viridiplantae</taxon>
        <taxon>Streptophyta</taxon>
        <taxon>Embryophyta</taxon>
        <taxon>Tracheophyta</taxon>
        <taxon>Spermatophyta</taxon>
        <taxon>Magnoliopsida</taxon>
        <taxon>eudicotyledons</taxon>
        <taxon>Gunneridae</taxon>
        <taxon>Pentapetalae</taxon>
        <taxon>Caryophyllales</taxon>
        <taxon>Chenopodiaceae</taxon>
        <taxon>Chenopodioideae</taxon>
        <taxon>Atripliceae</taxon>
        <taxon>Chenopodium</taxon>
    </lineage>
</organism>
<dbReference type="InterPro" id="IPR001251">
    <property type="entry name" value="CRAL-TRIO_dom"/>
</dbReference>
<dbReference type="SUPFAM" id="SSF46938">
    <property type="entry name" value="CRAL/TRIO N-terminal domain"/>
    <property type="match status" value="1"/>
</dbReference>
<dbReference type="Gramene" id="AUR62028761-RA">
    <property type="protein sequence ID" value="AUR62028761-RA:cds"/>
    <property type="gene ID" value="AUR62028761"/>
</dbReference>
<keyword evidence="3" id="KW-1185">Reference proteome</keyword>
<reference evidence="2" key="2">
    <citation type="submission" date="2021-03" db="UniProtKB">
        <authorList>
            <consortium name="EnsemblPlants"/>
        </authorList>
    </citation>
    <scope>IDENTIFICATION</scope>
</reference>
<reference evidence="2" key="1">
    <citation type="journal article" date="2017" name="Nature">
        <title>The genome of Chenopodium quinoa.</title>
        <authorList>
            <person name="Jarvis D.E."/>
            <person name="Ho Y.S."/>
            <person name="Lightfoot D.J."/>
            <person name="Schmoeckel S.M."/>
            <person name="Li B."/>
            <person name="Borm T.J.A."/>
            <person name="Ohyanagi H."/>
            <person name="Mineta K."/>
            <person name="Michell C.T."/>
            <person name="Saber N."/>
            <person name="Kharbatia N.M."/>
            <person name="Rupper R.R."/>
            <person name="Sharp A.R."/>
            <person name="Dally N."/>
            <person name="Boughton B.A."/>
            <person name="Woo Y.H."/>
            <person name="Gao G."/>
            <person name="Schijlen E.G.W.M."/>
            <person name="Guo X."/>
            <person name="Momin A.A."/>
            <person name="Negrao S."/>
            <person name="Al-Babili S."/>
            <person name="Gehring C."/>
            <person name="Roessner U."/>
            <person name="Jung C."/>
            <person name="Murphy K."/>
            <person name="Arold S.T."/>
            <person name="Gojobori T."/>
            <person name="van der Linden C.G."/>
            <person name="van Loo E.N."/>
            <person name="Jellen E.N."/>
            <person name="Maughan P.J."/>
            <person name="Tester M."/>
        </authorList>
    </citation>
    <scope>NUCLEOTIDE SEQUENCE [LARGE SCALE GENOMIC DNA]</scope>
    <source>
        <strain evidence="2">cv. PI 614886</strain>
    </source>
</reference>
<proteinExistence type="predicted"/>
<dbReference type="Pfam" id="PF00650">
    <property type="entry name" value="CRAL_TRIO"/>
    <property type="match status" value="1"/>
</dbReference>
<protein>
    <recommendedName>
        <fullName evidence="1">CRAL-TRIO domain-containing protein</fullName>
    </recommendedName>
</protein>
<dbReference type="Proteomes" id="UP000596660">
    <property type="component" value="Unplaced"/>
</dbReference>
<evidence type="ECO:0000259" key="1">
    <source>
        <dbReference type="PROSITE" id="PS50191"/>
    </source>
</evidence>
<feature type="domain" description="CRAL-TRIO" evidence="1">
    <location>
        <begin position="113"/>
        <end position="268"/>
    </location>
</feature>
<dbReference type="Gene3D" id="3.40.525.10">
    <property type="entry name" value="CRAL-TRIO lipid binding domain"/>
    <property type="match status" value="1"/>
</dbReference>
<dbReference type="PANTHER" id="PTHR47556:SF1">
    <property type="entry name" value="SEC14P-LIKE PHOSPHATIDYLINOSITOL TRANSFER FAMILY PROTEIN"/>
    <property type="match status" value="1"/>
</dbReference>
<dbReference type="InterPro" id="IPR036865">
    <property type="entry name" value="CRAL-TRIO_dom_sf"/>
</dbReference>
<dbReference type="SUPFAM" id="SSF52087">
    <property type="entry name" value="CRAL/TRIO domain"/>
    <property type="match status" value="1"/>
</dbReference>
<dbReference type="AlphaFoldDB" id="A0A803MG17"/>
<dbReference type="PROSITE" id="PS50191">
    <property type="entry name" value="CRAL_TRIO"/>
    <property type="match status" value="1"/>
</dbReference>
<dbReference type="EnsemblPlants" id="AUR62028761-RA">
    <property type="protein sequence ID" value="AUR62028761-RA:cds"/>
    <property type="gene ID" value="AUR62028761"/>
</dbReference>
<dbReference type="OMA" id="KEGRACI"/>
<dbReference type="InterPro" id="IPR036273">
    <property type="entry name" value="CRAL/TRIO_N_dom_sf"/>
</dbReference>
<dbReference type="PANTHER" id="PTHR47556">
    <property type="entry name" value="SEC14P-LIKE PHOSPHATIDYLINOSITOL TRANSFER FAMILY PROTEIN"/>
    <property type="match status" value="1"/>
</dbReference>
<dbReference type="CDD" id="cd00170">
    <property type="entry name" value="SEC14"/>
    <property type="match status" value="1"/>
</dbReference>
<dbReference type="SMART" id="SM00516">
    <property type="entry name" value="SEC14"/>
    <property type="match status" value="1"/>
</dbReference>